<protein>
    <submittedName>
        <fullName evidence="1">Type I-E CRISPR-associated protein Cse1/CasA</fullName>
    </submittedName>
</protein>
<dbReference type="AlphaFoldDB" id="A0A939FSE9"/>
<dbReference type="InterPro" id="IPR013381">
    <property type="entry name" value="CRISPR-assoc_prot_Cse1"/>
</dbReference>
<dbReference type="EMBL" id="JAFMOF010000007">
    <property type="protein sequence ID" value="MBO0657260.1"/>
    <property type="molecule type" value="Genomic_DNA"/>
</dbReference>
<sequence>MAFITVMEGNLPVWNAADQPCLMLVLREDADREELEALLPGVAPGAHYETGLRGALLGAHLASDLEVPNPAVESMLRRLLTALAIRVGRLDVADLSVWEDRFDTLLAVGRFDAKAVNDYIDRWRHRFDLYDSKRPFLQDPRLAEQCSRRAAPGKLVMPRPSGANQPWLDHTPQDEPVPSGEALGWVLAWRGYGPSGTGAQRQHGGVNSKNMKAAPLRSLVSFHPLGTSLFTSLLLSCPPPTGTEDVAGDLAPWERDELEDPLLPAPAKGPVSLLTGRTAHHVLLAPDESGGEAVGCWVAWGSRVDLPAARDPFVVDRVKAGPVRASWRRSLLRDFDSFIHAKDPAAVGIKGVILPGWLSVYADLPQEALKTLSSVRVRALGCHQEKQDRNEHWYGVTTPASIAPYLPSRHPQRAARVAQTRLAAEMAAADMAKSLRSAWKQMSPGEKTCPWADEGTAQFWDRAESLFWAAISDDDAPPVRFRALALEIYDAITQPVATTPQGMHPIAQARSALAYPRTGRKKEKAA</sequence>
<keyword evidence="2" id="KW-1185">Reference proteome</keyword>
<dbReference type="RefSeq" id="WP_207248840.1">
    <property type="nucleotide sequence ID" value="NZ_JAFMOF010000007.1"/>
</dbReference>
<organism evidence="1 2">
    <name type="scientific">Streptomyces triculaminicus</name>
    <dbReference type="NCBI Taxonomy" id="2816232"/>
    <lineage>
        <taxon>Bacteria</taxon>
        <taxon>Bacillati</taxon>
        <taxon>Actinomycetota</taxon>
        <taxon>Actinomycetes</taxon>
        <taxon>Kitasatosporales</taxon>
        <taxon>Streptomycetaceae</taxon>
        <taxon>Streptomyces</taxon>
    </lineage>
</organism>
<comment type="caution">
    <text evidence="1">The sequence shown here is derived from an EMBL/GenBank/DDBJ whole genome shotgun (WGS) entry which is preliminary data.</text>
</comment>
<proteinExistence type="predicted"/>
<name>A0A939FSE9_9ACTN</name>
<evidence type="ECO:0000313" key="2">
    <source>
        <dbReference type="Proteomes" id="UP000664781"/>
    </source>
</evidence>
<gene>
    <name evidence="1" type="primary">casA</name>
    <name evidence="1" type="ORF">J1792_32470</name>
</gene>
<dbReference type="Pfam" id="PF09481">
    <property type="entry name" value="CRISPR_Cse1"/>
    <property type="match status" value="1"/>
</dbReference>
<reference evidence="1" key="1">
    <citation type="submission" date="2021-03" db="EMBL/GenBank/DDBJ databases">
        <title>Streptomyces strains.</title>
        <authorList>
            <person name="Lund M.B."/>
            <person name="Toerring T."/>
        </authorList>
    </citation>
    <scope>NUCLEOTIDE SEQUENCE</scope>
    <source>
        <strain evidence="1">JCM 4242</strain>
    </source>
</reference>
<evidence type="ECO:0000313" key="1">
    <source>
        <dbReference type="EMBL" id="MBO0657260.1"/>
    </source>
</evidence>
<dbReference type="NCBIfam" id="TIGR02547">
    <property type="entry name" value="casA_cse1"/>
    <property type="match status" value="1"/>
</dbReference>
<dbReference type="Proteomes" id="UP000664781">
    <property type="component" value="Unassembled WGS sequence"/>
</dbReference>
<accession>A0A939FSE9</accession>